<evidence type="ECO:0000313" key="3">
    <source>
        <dbReference type="EMBL" id="KAI5081174.1"/>
    </source>
</evidence>
<dbReference type="Proteomes" id="UP000886520">
    <property type="component" value="Chromosome 4"/>
</dbReference>
<dbReference type="EMBL" id="JABFUD020000004">
    <property type="protein sequence ID" value="KAI5081174.1"/>
    <property type="molecule type" value="Genomic_DNA"/>
</dbReference>
<gene>
    <name evidence="3" type="ORF">GOP47_0004357</name>
</gene>
<feature type="region of interest" description="Disordered" evidence="1">
    <location>
        <begin position="737"/>
        <end position="786"/>
    </location>
</feature>
<feature type="transmembrane region" description="Helical" evidence="2">
    <location>
        <begin position="950"/>
        <end position="976"/>
    </location>
</feature>
<dbReference type="GO" id="GO:0030003">
    <property type="term" value="P:intracellular monoatomic cation homeostasis"/>
    <property type="evidence" value="ECO:0007669"/>
    <property type="project" value="TreeGrafter"/>
</dbReference>
<dbReference type="PANTHER" id="PTHR14009:SF9">
    <property type="entry name" value="LETM1-LIKE PROTEIN"/>
    <property type="match status" value="1"/>
</dbReference>
<feature type="compositionally biased region" description="Basic and acidic residues" evidence="1">
    <location>
        <begin position="630"/>
        <end position="652"/>
    </location>
</feature>
<accession>A0A9D4ZMS2</accession>
<keyword evidence="2" id="KW-0812">Transmembrane</keyword>
<evidence type="ECO:0000256" key="2">
    <source>
        <dbReference type="SAM" id="Phobius"/>
    </source>
</evidence>
<feature type="compositionally biased region" description="Basic and acidic residues" evidence="1">
    <location>
        <begin position="759"/>
        <end position="778"/>
    </location>
</feature>
<feature type="compositionally biased region" description="Polar residues" evidence="1">
    <location>
        <begin position="739"/>
        <end position="749"/>
    </location>
</feature>
<feature type="region of interest" description="Disordered" evidence="1">
    <location>
        <begin position="1006"/>
        <end position="1032"/>
    </location>
</feature>
<evidence type="ECO:0000313" key="4">
    <source>
        <dbReference type="Proteomes" id="UP000886520"/>
    </source>
</evidence>
<dbReference type="AlphaFoldDB" id="A0A9D4ZMS2"/>
<organism evidence="3 4">
    <name type="scientific">Adiantum capillus-veneris</name>
    <name type="common">Maidenhair fern</name>
    <dbReference type="NCBI Taxonomy" id="13818"/>
    <lineage>
        <taxon>Eukaryota</taxon>
        <taxon>Viridiplantae</taxon>
        <taxon>Streptophyta</taxon>
        <taxon>Embryophyta</taxon>
        <taxon>Tracheophyta</taxon>
        <taxon>Polypodiopsida</taxon>
        <taxon>Polypodiidae</taxon>
        <taxon>Polypodiales</taxon>
        <taxon>Pteridineae</taxon>
        <taxon>Pteridaceae</taxon>
        <taxon>Vittarioideae</taxon>
        <taxon>Adiantum</taxon>
    </lineage>
</organism>
<dbReference type="GO" id="GO:0005743">
    <property type="term" value="C:mitochondrial inner membrane"/>
    <property type="evidence" value="ECO:0007669"/>
    <property type="project" value="InterPro"/>
</dbReference>
<dbReference type="OrthoDB" id="275278at2759"/>
<proteinExistence type="predicted"/>
<dbReference type="InterPro" id="IPR044202">
    <property type="entry name" value="LETM1/MDM38-like"/>
</dbReference>
<protein>
    <recommendedName>
        <fullName evidence="5">LETM1-like protein</fullName>
    </recommendedName>
</protein>
<sequence length="1032" mass="114088">MVQSRHLIYIASSEELNACPEATVLPTLTMTAGYSDVLFTNTISSIALQHWSAALQQLPPCRPCRVVTSTVSSSQPVKHRSRTRQLAVVRQGRQDSSVSALDPCLQRLAFSIYASRQSFKHKGSNSGLALQQVNRVLHKEGFRDRRLRPPLAGLNEGSGLSANSNAGSYTSSDSDLEETRSKLNASLQLTETGVDYVQALHEAARKFQLAMEQHGSSQKHGWFAKSWLGVDHVSWIKPLAYQAAVHALLQAVLDIASRGDGGDRDTHVFVQRSISRQLTPLEESINQQFRSRKSSAEKWFWSQQHPLAVASFVDLLESDSRFTTVTSVGWEGVSVCPSKASDVSLITLALSSAAAVTKLGAARLSCPLCFSTLIDEIGRLMNILVEFLPIDQVYQYTSSVGLRSQFLGNFGSRGVRYQDTGKLGGEEGAFWVDLVQQLLRGAIVREHIRTKLTSYDSIEVLERDLAVFGFFAALGRRTQTFLSANGSVDADERVAGLLRYLIGGSTLFYPQLASLNTYQFFIEVVCEEMDWLPFYPISSSSAEHLYHGHNEPMASLNLEAVLKSLEQCSRWIGDFMKYSTWVQQPGGARAKAFLMKCKARLDDCTEAYAATAAPRTSNKWSTNAELNGFPHEDLGADARGGVEDSDGTRKPLEGYNRSSRRTKEQLVLEGSEEIDQLKLFDKELQGVDEALSRLECLLLEQHGPGKEHLTAACTNLKTIRQLKKEVETLEASLRKKASSMLQMEGSSSLRQRRQKNKREKSFLNVEREAANQQEKNRMSNDTNKPEGIAKFIPFFPSRTNNVGYGAPEFNTLEGEGFEQAAALALQEASTVTKEIQHFEVLRQELMDLEKRIQESAGEILSDRESECQIDGDDVVDTVDGLAVRSEEAGKGNIVSNSLQKIKDTSTDVWKGTQLLATDVAAAAVLLRRSASGEELTEKEKKSLKRTLTDLASIIPIGFLMLLPVTAVGHAAILAAIQRYAPALIPSAYAHERLQLMKQLEKVKELESAEFEDEPGFSSNSLDDAEQVGHEDD</sequence>
<reference evidence="3" key="1">
    <citation type="submission" date="2021-01" db="EMBL/GenBank/DDBJ databases">
        <title>Adiantum capillus-veneris genome.</title>
        <authorList>
            <person name="Fang Y."/>
            <person name="Liao Q."/>
        </authorList>
    </citation>
    <scope>NUCLEOTIDE SEQUENCE</scope>
    <source>
        <strain evidence="3">H3</strain>
        <tissue evidence="3">Leaf</tissue>
    </source>
</reference>
<feature type="compositionally biased region" description="Low complexity" evidence="1">
    <location>
        <begin position="153"/>
        <end position="168"/>
    </location>
</feature>
<keyword evidence="2" id="KW-0472">Membrane</keyword>
<evidence type="ECO:0000256" key="1">
    <source>
        <dbReference type="SAM" id="MobiDB-lite"/>
    </source>
</evidence>
<feature type="region of interest" description="Disordered" evidence="1">
    <location>
        <begin position="147"/>
        <end position="177"/>
    </location>
</feature>
<evidence type="ECO:0008006" key="5">
    <source>
        <dbReference type="Google" id="ProtNLM"/>
    </source>
</evidence>
<comment type="caution">
    <text evidence="3">The sequence shown here is derived from an EMBL/GenBank/DDBJ whole genome shotgun (WGS) entry which is preliminary data.</text>
</comment>
<keyword evidence="2" id="KW-1133">Transmembrane helix</keyword>
<dbReference type="PANTHER" id="PTHR14009">
    <property type="entry name" value="LEUCINE ZIPPER-EF-HAND CONTAINING TRANSMEMBRANE PROTEIN"/>
    <property type="match status" value="1"/>
</dbReference>
<name>A0A9D4ZMS2_ADICA</name>
<keyword evidence="4" id="KW-1185">Reference proteome</keyword>
<feature type="region of interest" description="Disordered" evidence="1">
    <location>
        <begin position="630"/>
        <end position="661"/>
    </location>
</feature>